<comment type="subcellular location">
    <subcellularLocation>
        <location evidence="1">Secreted</location>
    </subcellularLocation>
</comment>
<organism evidence="7 8">
    <name type="scientific">Crotalus adamanteus</name>
    <name type="common">Eastern diamondback rattlesnake</name>
    <dbReference type="NCBI Taxonomy" id="8729"/>
    <lineage>
        <taxon>Eukaryota</taxon>
        <taxon>Metazoa</taxon>
        <taxon>Chordata</taxon>
        <taxon>Craniata</taxon>
        <taxon>Vertebrata</taxon>
        <taxon>Euteleostomi</taxon>
        <taxon>Lepidosauria</taxon>
        <taxon>Squamata</taxon>
        <taxon>Bifurcata</taxon>
        <taxon>Unidentata</taxon>
        <taxon>Episquamata</taxon>
        <taxon>Toxicofera</taxon>
        <taxon>Serpentes</taxon>
        <taxon>Colubroidea</taxon>
        <taxon>Viperidae</taxon>
        <taxon>Crotalinae</taxon>
        <taxon>Crotalus</taxon>
    </lineage>
</organism>
<evidence type="ECO:0000313" key="7">
    <source>
        <dbReference type="EMBL" id="KAK9398710.1"/>
    </source>
</evidence>
<keyword evidence="3" id="KW-0732">Signal</keyword>
<evidence type="ECO:0000256" key="1">
    <source>
        <dbReference type="ARBA" id="ARBA00004613"/>
    </source>
</evidence>
<comment type="caution">
    <text evidence="7">The sequence shown here is derived from an EMBL/GenBank/DDBJ whole genome shotgun (WGS) entry which is preliminary data.</text>
</comment>
<evidence type="ECO:0000313" key="8">
    <source>
        <dbReference type="Proteomes" id="UP001474421"/>
    </source>
</evidence>
<dbReference type="AlphaFoldDB" id="A0AAW1B9J5"/>
<dbReference type="GO" id="GO:0090051">
    <property type="term" value="P:negative regulation of cell migration involved in sprouting angiogenesis"/>
    <property type="evidence" value="ECO:0007669"/>
    <property type="project" value="TreeGrafter"/>
</dbReference>
<reference evidence="7 8" key="1">
    <citation type="journal article" date="2024" name="Proc. Natl. Acad. Sci. U.S.A.">
        <title>The genetic regulatory architecture and epigenomic basis for age-related changes in rattlesnake venom.</title>
        <authorList>
            <person name="Hogan M.P."/>
            <person name="Holding M.L."/>
            <person name="Nystrom G.S."/>
            <person name="Colston T.J."/>
            <person name="Bartlett D.A."/>
            <person name="Mason A.J."/>
            <person name="Ellsworth S.A."/>
            <person name="Rautsaw R.M."/>
            <person name="Lawrence K.C."/>
            <person name="Strickland J.L."/>
            <person name="He B."/>
            <person name="Fraser P."/>
            <person name="Margres M.J."/>
            <person name="Gilbert D.M."/>
            <person name="Gibbs H.L."/>
            <person name="Parkinson C.L."/>
            <person name="Rokyta D.R."/>
        </authorList>
    </citation>
    <scope>NUCLEOTIDE SEQUENCE [LARGE SCALE GENOMIC DNA]</scope>
    <source>
        <strain evidence="7">DRR0105</strain>
    </source>
</reference>
<dbReference type="InterPro" id="IPR011489">
    <property type="entry name" value="EMI_domain"/>
</dbReference>
<evidence type="ECO:0000259" key="6">
    <source>
        <dbReference type="PROSITE" id="PS51041"/>
    </source>
</evidence>
<keyword evidence="2" id="KW-0964">Secreted</keyword>
<keyword evidence="4" id="KW-1015">Disulfide bond</keyword>
<feature type="region of interest" description="Disordered" evidence="5">
    <location>
        <begin position="1"/>
        <end position="151"/>
    </location>
</feature>
<evidence type="ECO:0000256" key="2">
    <source>
        <dbReference type="ARBA" id="ARBA00022525"/>
    </source>
</evidence>
<gene>
    <name evidence="7" type="ORF">NXF25_013679</name>
</gene>
<feature type="compositionally biased region" description="Basic and acidic residues" evidence="5">
    <location>
        <begin position="79"/>
        <end position="91"/>
    </location>
</feature>
<dbReference type="PANTHER" id="PTHR15427:SF3">
    <property type="entry name" value="MULTIMERIN-1"/>
    <property type="match status" value="1"/>
</dbReference>
<dbReference type="GO" id="GO:0030948">
    <property type="term" value="P:negative regulation of vascular endothelial growth factor receptor signaling pathway"/>
    <property type="evidence" value="ECO:0007669"/>
    <property type="project" value="TreeGrafter"/>
</dbReference>
<dbReference type="GO" id="GO:0005576">
    <property type="term" value="C:extracellular region"/>
    <property type="evidence" value="ECO:0007669"/>
    <property type="project" value="UniProtKB-SubCell"/>
</dbReference>
<evidence type="ECO:0000256" key="5">
    <source>
        <dbReference type="SAM" id="MobiDB-lite"/>
    </source>
</evidence>
<sequence length="303" mass="33274">MISDSSPVEVSHPGLTVPENQSFGDVQAPSSILDSSEKPPSVLTVKQDERDIKHSTFITQSSATPVTTQQGENITLKTLSREKDRDGDVTKSKALILPKGGGHPAQINPRKGPLEKETPKKPVVSRTSRQSGYSSNSQQAKDNRSPSFETTRGKNWCAYVHTRLQPTIVVDNVQTYSSGRAKPCTWITGPCGTSSQSRTQQVYRIKHIIVTSLEWKCCPGYGGGTCQPTAQQDQMLIHSNQAESNTATTGQTLGNQQQQQEPNDQAVAQKTNEQISSQEMKLTLLQKKVDNISVVMRDVKERN</sequence>
<feature type="region of interest" description="Disordered" evidence="5">
    <location>
        <begin position="245"/>
        <end position="273"/>
    </location>
</feature>
<evidence type="ECO:0000256" key="4">
    <source>
        <dbReference type="ARBA" id="ARBA00023157"/>
    </source>
</evidence>
<protein>
    <submittedName>
        <fullName evidence="7">Multimerin-1</fullName>
    </submittedName>
</protein>
<feature type="compositionally biased region" description="Polar residues" evidence="5">
    <location>
        <begin position="18"/>
        <end position="34"/>
    </location>
</feature>
<accession>A0AAW1B9J5</accession>
<proteinExistence type="predicted"/>
<evidence type="ECO:0000256" key="3">
    <source>
        <dbReference type="ARBA" id="ARBA00022729"/>
    </source>
</evidence>
<keyword evidence="8" id="KW-1185">Reference proteome</keyword>
<dbReference type="EMBL" id="JAOTOJ010000007">
    <property type="protein sequence ID" value="KAK9398710.1"/>
    <property type="molecule type" value="Genomic_DNA"/>
</dbReference>
<feature type="domain" description="EMI" evidence="6">
    <location>
        <begin position="153"/>
        <end position="228"/>
    </location>
</feature>
<dbReference type="InterPro" id="IPR050392">
    <property type="entry name" value="Collagen/C1q_domain"/>
</dbReference>
<feature type="compositionally biased region" description="Polar residues" evidence="5">
    <location>
        <begin position="125"/>
        <end position="150"/>
    </location>
</feature>
<dbReference type="PROSITE" id="PS51041">
    <property type="entry name" value="EMI"/>
    <property type="match status" value="1"/>
</dbReference>
<feature type="compositionally biased region" description="Polar residues" evidence="5">
    <location>
        <begin position="56"/>
        <end position="78"/>
    </location>
</feature>
<feature type="compositionally biased region" description="Low complexity" evidence="5">
    <location>
        <begin position="245"/>
        <end position="269"/>
    </location>
</feature>
<name>A0AAW1B9J5_CROAD</name>
<dbReference type="Pfam" id="PF07546">
    <property type="entry name" value="EMI"/>
    <property type="match status" value="1"/>
</dbReference>
<dbReference type="PANTHER" id="PTHR15427">
    <property type="entry name" value="EMILIN ELASTIN MICROFIBRIL INTERFACE-LOCATED PROTEIN ELASTIN MICROFIBRIL INTERFACER"/>
    <property type="match status" value="1"/>
</dbReference>
<dbReference type="Proteomes" id="UP001474421">
    <property type="component" value="Unassembled WGS sequence"/>
</dbReference>